<dbReference type="Gene3D" id="2.60.40.10">
    <property type="entry name" value="Immunoglobulins"/>
    <property type="match status" value="1"/>
</dbReference>
<evidence type="ECO:0000313" key="3">
    <source>
        <dbReference type="Proteomes" id="UP000179219"/>
    </source>
</evidence>
<evidence type="ECO:0000313" key="2">
    <source>
        <dbReference type="EMBL" id="OGM09484.1"/>
    </source>
</evidence>
<reference evidence="2 3" key="1">
    <citation type="journal article" date="2016" name="Nat. Commun.">
        <title>Thousands of microbial genomes shed light on interconnected biogeochemical processes in an aquifer system.</title>
        <authorList>
            <person name="Anantharaman K."/>
            <person name="Brown C.T."/>
            <person name="Hug L.A."/>
            <person name="Sharon I."/>
            <person name="Castelle C.J."/>
            <person name="Probst A.J."/>
            <person name="Thomas B.C."/>
            <person name="Singh A."/>
            <person name="Wilkins M.J."/>
            <person name="Karaoz U."/>
            <person name="Brodie E.L."/>
            <person name="Williams K.H."/>
            <person name="Hubbard S.S."/>
            <person name="Banfield J.F."/>
        </authorList>
    </citation>
    <scope>NUCLEOTIDE SEQUENCE [LARGE SCALE GENOMIC DNA]</scope>
</reference>
<dbReference type="AlphaFoldDB" id="A0A1F7X310"/>
<accession>A0A1F7X310</accession>
<dbReference type="EMBL" id="MGFP01000023">
    <property type="protein sequence ID" value="OGM09484.1"/>
    <property type="molecule type" value="Genomic_DNA"/>
</dbReference>
<dbReference type="InterPro" id="IPR013783">
    <property type="entry name" value="Ig-like_fold"/>
</dbReference>
<feature type="transmembrane region" description="Helical" evidence="1">
    <location>
        <begin position="12"/>
        <end position="35"/>
    </location>
</feature>
<keyword evidence="1" id="KW-0472">Membrane</keyword>
<keyword evidence="1" id="KW-0812">Transmembrane</keyword>
<evidence type="ECO:0000256" key="1">
    <source>
        <dbReference type="SAM" id="Phobius"/>
    </source>
</evidence>
<gene>
    <name evidence="2" type="ORF">A2159_00965</name>
</gene>
<name>A0A1F7X310_9BACT</name>
<protein>
    <submittedName>
        <fullName evidence="2">Uncharacterized protein</fullName>
    </submittedName>
</protein>
<proteinExistence type="predicted"/>
<sequence length="447" mass="48763">MKLPQTNNSKGQILLSIVISMAIFAILSSTLFTLISSSYSLITYNKARITGRYLAQEKMEIIRNMPYEDIGTSGGIPNGNLLQEEKITKNGLVYTIKTSIIYIDDPYDDIAPLDTSPEDYKRVRVEASWEGLAASKKNPVVLLTDVSAYATGVIEGGTLIVSVTDSNNNPVSQAEVQITATSTTPPVDTKPKTDSSGKVILPGSPPCVSCYQITVTKLGYSSDRTYSTGEVANPIKSHTSVFEDDVTQISFQVDKLGSISISSFDSRENNFNPLGNVAFRLHGNKIIGTDAYAQPVYKYDENLSTNESGNLTLNNMEWDVYHILMLSSSSYDISGTTPLTPFYLSPEGNSQEDFCVTSHTTNSFFITIKDSSSSLIASATARLYDDSGFENIKTSGIEDNPDFGQLLFSNLNEKTFHLEATASGFINYLNDFDVSGSSKADVILQTE</sequence>
<comment type="caution">
    <text evidence="2">The sequence shown here is derived from an EMBL/GenBank/DDBJ whole genome shotgun (WGS) entry which is preliminary data.</text>
</comment>
<dbReference type="Proteomes" id="UP000179219">
    <property type="component" value="Unassembled WGS sequence"/>
</dbReference>
<organism evidence="2 3">
    <name type="scientific">Candidatus Woesebacteria bacterium RBG_13_34_9</name>
    <dbReference type="NCBI Taxonomy" id="1802477"/>
    <lineage>
        <taxon>Bacteria</taxon>
        <taxon>Candidatus Woeseibacteriota</taxon>
    </lineage>
</organism>
<dbReference type="InterPro" id="IPR008964">
    <property type="entry name" value="Invasin/intimin_cell_adhesion"/>
</dbReference>
<keyword evidence="1" id="KW-1133">Transmembrane helix</keyword>
<dbReference type="SUPFAM" id="SSF49373">
    <property type="entry name" value="Invasin/intimin cell-adhesion fragments"/>
    <property type="match status" value="1"/>
</dbReference>
<dbReference type="Pfam" id="PF13620">
    <property type="entry name" value="CarboxypepD_reg"/>
    <property type="match status" value="1"/>
</dbReference>